<dbReference type="PANTHER" id="PTHR34142:SF1">
    <property type="entry name" value="GLYCOSIDE HYDROLASE FAMILY 5 DOMAIN-CONTAINING PROTEIN"/>
    <property type="match status" value="1"/>
</dbReference>
<keyword evidence="2 3" id="KW-0326">Glycosidase</keyword>
<organism evidence="5 6">
    <name type="scientific">Joostella atrarenae</name>
    <dbReference type="NCBI Taxonomy" id="679257"/>
    <lineage>
        <taxon>Bacteria</taxon>
        <taxon>Pseudomonadati</taxon>
        <taxon>Bacteroidota</taxon>
        <taxon>Flavobacteriia</taxon>
        <taxon>Flavobacteriales</taxon>
        <taxon>Flavobacteriaceae</taxon>
        <taxon>Joostella</taxon>
    </lineage>
</organism>
<dbReference type="EMBL" id="JAETXX010000003">
    <property type="protein sequence ID" value="MCF8714701.1"/>
    <property type="molecule type" value="Genomic_DNA"/>
</dbReference>
<gene>
    <name evidence="5" type="ORF">JM658_07655</name>
</gene>
<keyword evidence="6" id="KW-1185">Reference proteome</keyword>
<feature type="domain" description="Glycoside hydrolase family 5" evidence="4">
    <location>
        <begin position="83"/>
        <end position="322"/>
    </location>
</feature>
<proteinExistence type="inferred from homology"/>
<dbReference type="RefSeq" id="WP_236958667.1">
    <property type="nucleotide sequence ID" value="NZ_JAETXX010000003.1"/>
</dbReference>
<evidence type="ECO:0000259" key="4">
    <source>
        <dbReference type="Pfam" id="PF00150"/>
    </source>
</evidence>
<dbReference type="PANTHER" id="PTHR34142">
    <property type="entry name" value="ENDO-BETA-1,4-GLUCANASE A"/>
    <property type="match status" value="1"/>
</dbReference>
<dbReference type="PROSITE" id="PS51257">
    <property type="entry name" value="PROKAR_LIPOPROTEIN"/>
    <property type="match status" value="1"/>
</dbReference>
<evidence type="ECO:0000313" key="5">
    <source>
        <dbReference type="EMBL" id="MCF8714701.1"/>
    </source>
</evidence>
<comment type="similarity">
    <text evidence="3">Belongs to the glycosyl hydrolase 5 (cellulase A) family.</text>
</comment>
<protein>
    <submittedName>
        <fullName evidence="5">Cellulase family glycosylhydrolase</fullName>
    </submittedName>
</protein>
<reference evidence="5 6" key="1">
    <citation type="submission" date="2021-01" db="EMBL/GenBank/DDBJ databases">
        <title>Genome sequencing of Joostella atrarenae M1-2 (= KCTC 23194).</title>
        <authorList>
            <person name="Zakaria M.R."/>
            <person name="Lam M.Q."/>
            <person name="Chong C.S."/>
        </authorList>
    </citation>
    <scope>NUCLEOTIDE SEQUENCE [LARGE SCALE GENOMIC DNA]</scope>
    <source>
        <strain evidence="5 6">M1-2</strain>
    </source>
</reference>
<dbReference type="Gene3D" id="3.20.20.80">
    <property type="entry name" value="Glycosidases"/>
    <property type="match status" value="1"/>
</dbReference>
<dbReference type="InterPro" id="IPR001547">
    <property type="entry name" value="Glyco_hydro_5"/>
</dbReference>
<evidence type="ECO:0000256" key="3">
    <source>
        <dbReference type="RuleBase" id="RU361153"/>
    </source>
</evidence>
<dbReference type="Proteomes" id="UP000829517">
    <property type="component" value="Unassembled WGS sequence"/>
</dbReference>
<sequence length="345" mass="40898">MKKFLKGMHLLKSFTLVMFLLVVSCKSNHVSEKEKKINENESSRIDEVPKAKGTLLSQKGEIIRAAPIAIGKSNFMKETINMARDQKAYSNLKNIGYNAVRLCWVDPWFKREGKEYWNVDEILPIIDEAVSYTRALDMTLIIDYHEVGEYVKSRGFGMMEEFWEKVAPRYKNNQHVIYELNNEQTWELKDYLSKDFKTTMERVYKNVRKKAPNRQIIMFSFNSLAYDCKKIVDDYEWIDWDYTTVGFHMYGQPNGDLEREEANFKNLIKNYSVICTEWDYIGAPFDKPEEPYLYIKNFFDVKVMSEIFEKSGISWADWRGWNDATPNEYLEILVPDAKEKGYWWN</sequence>
<dbReference type="SUPFAM" id="SSF51445">
    <property type="entry name" value="(Trans)glycosidases"/>
    <property type="match status" value="1"/>
</dbReference>
<name>A0ABS9J2N4_9FLAO</name>
<accession>A0ABS9J2N4</accession>
<evidence type="ECO:0000313" key="6">
    <source>
        <dbReference type="Proteomes" id="UP000829517"/>
    </source>
</evidence>
<evidence type="ECO:0000256" key="1">
    <source>
        <dbReference type="ARBA" id="ARBA00022801"/>
    </source>
</evidence>
<dbReference type="Pfam" id="PF00150">
    <property type="entry name" value="Cellulase"/>
    <property type="match status" value="1"/>
</dbReference>
<dbReference type="InterPro" id="IPR017853">
    <property type="entry name" value="GH"/>
</dbReference>
<comment type="caution">
    <text evidence="5">The sequence shown here is derived from an EMBL/GenBank/DDBJ whole genome shotgun (WGS) entry which is preliminary data.</text>
</comment>
<evidence type="ECO:0000256" key="2">
    <source>
        <dbReference type="ARBA" id="ARBA00023295"/>
    </source>
</evidence>
<keyword evidence="1 3" id="KW-0378">Hydrolase</keyword>